<reference evidence="3" key="1">
    <citation type="submission" date="2016-11" db="UniProtKB">
        <authorList>
            <consortium name="WormBaseParasite"/>
        </authorList>
    </citation>
    <scope>IDENTIFICATION</scope>
</reference>
<keyword evidence="2" id="KW-1185">Reference proteome</keyword>
<protein>
    <submittedName>
        <fullName evidence="3">Uncharacterized protein</fullName>
    </submittedName>
</protein>
<name>A0A1I8BDC0_MELHA</name>
<feature type="signal peptide" evidence="1">
    <location>
        <begin position="1"/>
        <end position="21"/>
    </location>
</feature>
<evidence type="ECO:0000313" key="2">
    <source>
        <dbReference type="Proteomes" id="UP000095281"/>
    </source>
</evidence>
<organism evidence="2 3">
    <name type="scientific">Meloidogyne hapla</name>
    <name type="common">Root-knot nematode worm</name>
    <dbReference type="NCBI Taxonomy" id="6305"/>
    <lineage>
        <taxon>Eukaryota</taxon>
        <taxon>Metazoa</taxon>
        <taxon>Ecdysozoa</taxon>
        <taxon>Nematoda</taxon>
        <taxon>Chromadorea</taxon>
        <taxon>Rhabditida</taxon>
        <taxon>Tylenchina</taxon>
        <taxon>Tylenchomorpha</taxon>
        <taxon>Tylenchoidea</taxon>
        <taxon>Meloidogynidae</taxon>
        <taxon>Meloidogyninae</taxon>
        <taxon>Meloidogyne</taxon>
    </lineage>
</organism>
<feature type="chain" id="PRO_5009315718" evidence="1">
    <location>
        <begin position="22"/>
        <end position="141"/>
    </location>
</feature>
<sequence length="141" mass="16360">MNLKISFFYQIIFLFFQYSFSNIQTNQRFLITSTENNLIEDGSQYINILKIEYKNNENAQNLLEILVEINAKEGDNNELAIGTVNETPCRGQLTHFSVMNSNVNENGKKQLNLQENIDILNIEFINICLIVTYEENFHVGN</sequence>
<evidence type="ECO:0000313" key="3">
    <source>
        <dbReference type="WBParaSite" id="MhA1_Contig1905.frz3.gene8"/>
    </source>
</evidence>
<accession>A0A1I8BDC0</accession>
<dbReference type="Proteomes" id="UP000095281">
    <property type="component" value="Unplaced"/>
</dbReference>
<keyword evidence="1" id="KW-0732">Signal</keyword>
<evidence type="ECO:0000256" key="1">
    <source>
        <dbReference type="SAM" id="SignalP"/>
    </source>
</evidence>
<dbReference type="AlphaFoldDB" id="A0A1I8BDC0"/>
<dbReference type="WBParaSite" id="MhA1_Contig1905.frz3.gene8">
    <property type="protein sequence ID" value="MhA1_Contig1905.frz3.gene8"/>
    <property type="gene ID" value="MhA1_Contig1905.frz3.gene8"/>
</dbReference>
<proteinExistence type="predicted"/>